<dbReference type="AlphaFoldDB" id="A0A437NVL5"/>
<name>A0A437NVL5_9HYPH</name>
<gene>
    <name evidence="1" type="ORF">EOE48_24755</name>
</gene>
<protein>
    <submittedName>
        <fullName evidence="1">Uncharacterized protein</fullName>
    </submittedName>
</protein>
<dbReference type="Proteomes" id="UP000286997">
    <property type="component" value="Unassembled WGS sequence"/>
</dbReference>
<dbReference type="RefSeq" id="WP_127733556.1">
    <property type="nucleotide sequence ID" value="NZ_SACP01000036.1"/>
</dbReference>
<keyword evidence="2" id="KW-1185">Reference proteome</keyword>
<dbReference type="EMBL" id="SACP01000036">
    <property type="protein sequence ID" value="RVU14051.1"/>
    <property type="molecule type" value="Genomic_DNA"/>
</dbReference>
<evidence type="ECO:0000313" key="2">
    <source>
        <dbReference type="Proteomes" id="UP000286997"/>
    </source>
</evidence>
<organism evidence="1 2">
    <name type="scientific">Methylobacterium oryzihabitans</name>
    <dbReference type="NCBI Taxonomy" id="2499852"/>
    <lineage>
        <taxon>Bacteria</taxon>
        <taxon>Pseudomonadati</taxon>
        <taxon>Pseudomonadota</taxon>
        <taxon>Alphaproteobacteria</taxon>
        <taxon>Hyphomicrobiales</taxon>
        <taxon>Methylobacteriaceae</taxon>
        <taxon>Methylobacterium</taxon>
    </lineage>
</organism>
<dbReference type="OrthoDB" id="3174560at2"/>
<proteinExistence type="predicted"/>
<accession>A0A437NVL5</accession>
<comment type="caution">
    <text evidence="1">The sequence shown here is derived from an EMBL/GenBank/DDBJ whole genome shotgun (WGS) entry which is preliminary data.</text>
</comment>
<evidence type="ECO:0000313" key="1">
    <source>
        <dbReference type="EMBL" id="RVU14051.1"/>
    </source>
</evidence>
<reference evidence="1 2" key="1">
    <citation type="submission" date="2019-01" db="EMBL/GenBank/DDBJ databases">
        <authorList>
            <person name="Chen W.-M."/>
        </authorList>
    </citation>
    <scope>NUCLEOTIDE SEQUENCE [LARGE SCALE GENOMIC DNA]</scope>
    <source>
        <strain evidence="1 2">TER-1</strain>
    </source>
</reference>
<sequence length="60" mass="6686">MQKVVGQERDGAEYDTRFRREVQIGIEAAEAGDVMEADAIEADAAAWRVEVRRRLPDAAP</sequence>